<dbReference type="InterPro" id="IPR011050">
    <property type="entry name" value="Pectin_lyase_fold/virulence"/>
</dbReference>
<dbReference type="InterPro" id="IPR039448">
    <property type="entry name" value="Beta_helix"/>
</dbReference>
<dbReference type="Gene3D" id="2.160.20.10">
    <property type="entry name" value="Single-stranded right-handed beta-helix, Pectin lyase-like"/>
    <property type="match status" value="1"/>
</dbReference>
<dbReference type="EMBL" id="CP089983">
    <property type="protein sequence ID" value="WXB08300.1"/>
    <property type="molecule type" value="Genomic_DNA"/>
</dbReference>
<proteinExistence type="predicted"/>
<dbReference type="NCBIfam" id="NF041518">
    <property type="entry name" value="choice_anch_Q"/>
    <property type="match status" value="1"/>
</dbReference>
<feature type="region of interest" description="Disordered" evidence="1">
    <location>
        <begin position="385"/>
        <end position="440"/>
    </location>
</feature>
<organism evidence="4 5">
    <name type="scientific">Pendulispora rubella</name>
    <dbReference type="NCBI Taxonomy" id="2741070"/>
    <lineage>
        <taxon>Bacteria</taxon>
        <taxon>Pseudomonadati</taxon>
        <taxon>Myxococcota</taxon>
        <taxon>Myxococcia</taxon>
        <taxon>Myxococcales</taxon>
        <taxon>Sorangiineae</taxon>
        <taxon>Pendulisporaceae</taxon>
        <taxon>Pendulispora</taxon>
    </lineage>
</organism>
<keyword evidence="5" id="KW-1185">Reference proteome</keyword>
<feature type="domain" description="Right handed beta helix" evidence="3">
    <location>
        <begin position="104"/>
        <end position="233"/>
    </location>
</feature>
<keyword evidence="2" id="KW-0732">Signal</keyword>
<evidence type="ECO:0000259" key="3">
    <source>
        <dbReference type="Pfam" id="PF13229"/>
    </source>
</evidence>
<name>A0ABZ2LBZ5_9BACT</name>
<protein>
    <submittedName>
        <fullName evidence="4">Right-handed parallel beta-helix repeat-containing protein</fullName>
    </submittedName>
</protein>
<evidence type="ECO:0000256" key="1">
    <source>
        <dbReference type="SAM" id="MobiDB-lite"/>
    </source>
</evidence>
<feature type="chain" id="PRO_5046213394" evidence="2">
    <location>
        <begin position="23"/>
        <end position="467"/>
    </location>
</feature>
<evidence type="ECO:0000256" key="2">
    <source>
        <dbReference type="SAM" id="SignalP"/>
    </source>
</evidence>
<dbReference type="Pfam" id="PF13229">
    <property type="entry name" value="Beta_helix"/>
    <property type="match status" value="1"/>
</dbReference>
<dbReference type="Proteomes" id="UP001374803">
    <property type="component" value="Chromosome"/>
</dbReference>
<evidence type="ECO:0000313" key="5">
    <source>
        <dbReference type="Proteomes" id="UP001374803"/>
    </source>
</evidence>
<dbReference type="RefSeq" id="WP_394837975.1">
    <property type="nucleotide sequence ID" value="NZ_CP089929.1"/>
</dbReference>
<accession>A0ABZ2LBZ5</accession>
<gene>
    <name evidence="4" type="ORF">LVJ94_13770</name>
</gene>
<dbReference type="InterPro" id="IPR059226">
    <property type="entry name" value="Choice_anch_Q_dom"/>
</dbReference>
<feature type="compositionally biased region" description="Low complexity" evidence="1">
    <location>
        <begin position="387"/>
        <end position="414"/>
    </location>
</feature>
<feature type="signal peptide" evidence="2">
    <location>
        <begin position="1"/>
        <end position="22"/>
    </location>
</feature>
<dbReference type="SUPFAM" id="SSF51126">
    <property type="entry name" value="Pectin lyase-like"/>
    <property type="match status" value="1"/>
</dbReference>
<sequence length="467" mass="45779">MRVRFGLCIAAVGTSMAGGAHAATFSVTTTGDAGAGSLRDAITQANAAAGPHTINLTATGAISLATALPNIAQATKIVGPGAANLSVRGKTGGRFTVFVVAAAVEISGVTIAGGDGDRAGGIEVRSGSLSLSDSVLADNAADMGSAIYASAPLTITRTNISGNKGGNAAIYALNTATITDSVISDNATTAIVFPPAARVLTIDRCTLSGNNGARGVGGLQLQGGTAVVTNSTFSGNIGRLGGDFWTYSDGVTFQLLNVTAIGGSAPSVLADHAATFSLRNTILSGTGDRCRVARMNITTKGHNLSSDATCQLADATDKPSTAPMAGDLADNGGLTKTHALLAGSPAINAGDNASLPATDQRGRARISGAAVDIGAYEVQEDVDAGTDADAGTGTDTDAGTDAGSDAGLDASFDAGPRDAGADAGGGGGDDGCDMAPGRGGGGTGAAASALVLGFLFARRRRVTGWRS</sequence>
<reference evidence="4" key="1">
    <citation type="submission" date="2021-12" db="EMBL/GenBank/DDBJ databases">
        <title>Discovery of the Pendulisporaceae a myxobacterial family with distinct sporulation behavior and unique specialized metabolism.</title>
        <authorList>
            <person name="Garcia R."/>
            <person name="Popoff A."/>
            <person name="Bader C.D."/>
            <person name="Loehr J."/>
            <person name="Walesch S."/>
            <person name="Walt C."/>
            <person name="Boldt J."/>
            <person name="Bunk B."/>
            <person name="Haeckl F.J.F.P.J."/>
            <person name="Gunesch A.P."/>
            <person name="Birkelbach J."/>
            <person name="Nuebel U."/>
            <person name="Pietschmann T."/>
            <person name="Bach T."/>
            <person name="Mueller R."/>
        </authorList>
    </citation>
    <scope>NUCLEOTIDE SEQUENCE</scope>
    <source>
        <strain evidence="4">MSr11367</strain>
    </source>
</reference>
<dbReference type="InterPro" id="IPR012334">
    <property type="entry name" value="Pectin_lyas_fold"/>
</dbReference>
<evidence type="ECO:0000313" key="4">
    <source>
        <dbReference type="EMBL" id="WXB08300.1"/>
    </source>
</evidence>